<evidence type="ECO:0000313" key="3">
    <source>
        <dbReference type="EMBL" id="VDN13504.1"/>
    </source>
</evidence>
<dbReference type="InterPro" id="IPR028002">
    <property type="entry name" value="Myb_DNA-bind_5"/>
</dbReference>
<dbReference type="Proteomes" id="UP000281553">
    <property type="component" value="Unassembled WGS sequence"/>
</dbReference>
<feature type="region of interest" description="Disordered" evidence="1">
    <location>
        <begin position="1"/>
        <end position="31"/>
    </location>
</feature>
<feature type="compositionally biased region" description="Polar residues" evidence="1">
    <location>
        <begin position="15"/>
        <end position="31"/>
    </location>
</feature>
<sequence>MRTPGLSIAHPFSGMTKNSPKNASEGQLQEQQISERYTLEELEFLFNAVQCYPHVIESPLSNAETKRRKTVIWNWIAGAVNDKFKPTTDKSASQLRNWWKRTKNRARKRLEHTELDVNETQVGLSNKNRGYLEHIFRDICEFSDRINMLYSPELEDLDYKNAPKFLGGQEINNAHFGLLDFTHHIGFQQMVATAFWKLVSTLNPTTPMGATEVPGLNSTNLLTGEEKRQSPFKLQIPESILKQQMQTTFRSPSGSFSETRDPREAITDTCSTISSECAHPKGAPQGPRCDEIRTNDHADSLREQVFMLKRRKLELQIELLERQLR</sequence>
<gene>
    <name evidence="3" type="ORF">DILT_LOCUS9335</name>
</gene>
<feature type="domain" description="Myb/SANT-like DNA-binding" evidence="2">
    <location>
        <begin position="35"/>
        <end position="110"/>
    </location>
</feature>
<evidence type="ECO:0000256" key="1">
    <source>
        <dbReference type="SAM" id="MobiDB-lite"/>
    </source>
</evidence>
<proteinExistence type="predicted"/>
<dbReference type="Pfam" id="PF13873">
    <property type="entry name" value="Myb_DNA-bind_5"/>
    <property type="match status" value="1"/>
</dbReference>
<evidence type="ECO:0000259" key="2">
    <source>
        <dbReference type="Pfam" id="PF13873"/>
    </source>
</evidence>
<keyword evidence="4" id="KW-1185">Reference proteome</keyword>
<accession>A0A3P7L9Z8</accession>
<protein>
    <recommendedName>
        <fullName evidence="2">Myb/SANT-like DNA-binding domain-containing protein</fullName>
    </recommendedName>
</protein>
<dbReference type="EMBL" id="UYRU01056574">
    <property type="protein sequence ID" value="VDN13504.1"/>
    <property type="molecule type" value="Genomic_DNA"/>
</dbReference>
<organism evidence="3 4">
    <name type="scientific">Dibothriocephalus latus</name>
    <name type="common">Fish tapeworm</name>
    <name type="synonym">Diphyllobothrium latum</name>
    <dbReference type="NCBI Taxonomy" id="60516"/>
    <lineage>
        <taxon>Eukaryota</taxon>
        <taxon>Metazoa</taxon>
        <taxon>Spiralia</taxon>
        <taxon>Lophotrochozoa</taxon>
        <taxon>Platyhelminthes</taxon>
        <taxon>Cestoda</taxon>
        <taxon>Eucestoda</taxon>
        <taxon>Diphyllobothriidea</taxon>
        <taxon>Diphyllobothriidae</taxon>
        <taxon>Dibothriocephalus</taxon>
    </lineage>
</organism>
<reference evidence="3 4" key="1">
    <citation type="submission" date="2018-11" db="EMBL/GenBank/DDBJ databases">
        <authorList>
            <consortium name="Pathogen Informatics"/>
        </authorList>
    </citation>
    <scope>NUCLEOTIDE SEQUENCE [LARGE SCALE GENOMIC DNA]</scope>
</reference>
<evidence type="ECO:0000313" key="4">
    <source>
        <dbReference type="Proteomes" id="UP000281553"/>
    </source>
</evidence>
<dbReference type="AlphaFoldDB" id="A0A3P7L9Z8"/>
<name>A0A3P7L9Z8_DIBLA</name>
<dbReference type="OrthoDB" id="6255379at2759"/>